<protein>
    <submittedName>
        <fullName evidence="3">Uncharacterized protein</fullName>
    </submittedName>
</protein>
<dbReference type="EMBL" id="JAEMHM010000026">
    <property type="protein sequence ID" value="MBJ6727629.1"/>
    <property type="molecule type" value="Genomic_DNA"/>
</dbReference>
<accession>A0A8J7M328</accession>
<sequence length="90" mass="10037">MRYLLLLAMVLVAGECRADDPLESLNTVQDTVRTMRHALQTLHPPPEAAPRTMESRRDNYPQLCTGHETASDPTTSRMETSKPETGAENN</sequence>
<keyword evidence="2" id="KW-0732">Signal</keyword>
<name>A0A8J7M328_9BACT</name>
<comment type="caution">
    <text evidence="3">The sequence shown here is derived from an EMBL/GenBank/DDBJ whole genome shotgun (WGS) entry which is preliminary data.</text>
</comment>
<evidence type="ECO:0000313" key="3">
    <source>
        <dbReference type="EMBL" id="MBJ6727629.1"/>
    </source>
</evidence>
<proteinExistence type="predicted"/>
<dbReference type="Proteomes" id="UP000636888">
    <property type="component" value="Unassembled WGS sequence"/>
</dbReference>
<dbReference type="AlphaFoldDB" id="A0A8J7M328"/>
<feature type="signal peptide" evidence="2">
    <location>
        <begin position="1"/>
        <end position="18"/>
    </location>
</feature>
<dbReference type="RefSeq" id="WP_199386768.1">
    <property type="nucleotide sequence ID" value="NZ_JAEMHM010000026.1"/>
</dbReference>
<evidence type="ECO:0000256" key="1">
    <source>
        <dbReference type="SAM" id="MobiDB-lite"/>
    </source>
</evidence>
<feature type="region of interest" description="Disordered" evidence="1">
    <location>
        <begin position="40"/>
        <end position="90"/>
    </location>
</feature>
<organism evidence="3 4">
    <name type="scientific">Geomesophilobacter sediminis</name>
    <dbReference type="NCBI Taxonomy" id="2798584"/>
    <lineage>
        <taxon>Bacteria</taxon>
        <taxon>Pseudomonadati</taxon>
        <taxon>Thermodesulfobacteriota</taxon>
        <taxon>Desulfuromonadia</taxon>
        <taxon>Geobacterales</taxon>
        <taxon>Geobacteraceae</taxon>
        <taxon>Geomesophilobacter</taxon>
    </lineage>
</organism>
<evidence type="ECO:0000313" key="4">
    <source>
        <dbReference type="Proteomes" id="UP000636888"/>
    </source>
</evidence>
<evidence type="ECO:0000256" key="2">
    <source>
        <dbReference type="SAM" id="SignalP"/>
    </source>
</evidence>
<feature type="chain" id="PRO_5035314048" evidence="2">
    <location>
        <begin position="19"/>
        <end position="90"/>
    </location>
</feature>
<keyword evidence="4" id="KW-1185">Reference proteome</keyword>
<gene>
    <name evidence="3" type="ORF">JFN93_23180</name>
</gene>
<reference evidence="3" key="1">
    <citation type="submission" date="2020-12" db="EMBL/GenBank/DDBJ databases">
        <title>Geomonas sp. Red875, isolated from river sediment.</title>
        <authorList>
            <person name="Xu Z."/>
            <person name="Zhang Z."/>
            <person name="Masuda Y."/>
            <person name="Itoh H."/>
            <person name="Senoo K."/>
        </authorList>
    </citation>
    <scope>NUCLEOTIDE SEQUENCE</scope>
    <source>
        <strain evidence="3">Red875</strain>
    </source>
</reference>